<dbReference type="Proteomes" id="UP001652625">
    <property type="component" value="Chromosome 04"/>
</dbReference>
<dbReference type="InterPro" id="IPR046341">
    <property type="entry name" value="SET_dom_sf"/>
</dbReference>
<name>A0ABM4BRU2_HYDVU</name>
<evidence type="ECO:0000259" key="1">
    <source>
        <dbReference type="PROSITE" id="PS50280"/>
    </source>
</evidence>
<reference evidence="3" key="1">
    <citation type="submission" date="2025-08" db="UniProtKB">
        <authorList>
            <consortium name="RefSeq"/>
        </authorList>
    </citation>
    <scope>IDENTIFICATION</scope>
</reference>
<dbReference type="SUPFAM" id="SSF82199">
    <property type="entry name" value="SET domain"/>
    <property type="match status" value="1"/>
</dbReference>
<protein>
    <submittedName>
        <fullName evidence="3">Uncharacterized protein LOC136079650 isoform X1</fullName>
    </submittedName>
</protein>
<organism evidence="2 3">
    <name type="scientific">Hydra vulgaris</name>
    <name type="common">Hydra</name>
    <name type="synonym">Hydra attenuata</name>
    <dbReference type="NCBI Taxonomy" id="6087"/>
    <lineage>
        <taxon>Eukaryota</taxon>
        <taxon>Metazoa</taxon>
        <taxon>Cnidaria</taxon>
        <taxon>Hydrozoa</taxon>
        <taxon>Hydroidolina</taxon>
        <taxon>Anthoathecata</taxon>
        <taxon>Aplanulata</taxon>
        <taxon>Hydridae</taxon>
        <taxon>Hydra</taxon>
    </lineage>
</organism>
<dbReference type="PANTHER" id="PTHR46167:SF1">
    <property type="entry name" value="N-LYSINE METHYLTRANSFERASE KMT5A"/>
    <property type="match status" value="1"/>
</dbReference>
<evidence type="ECO:0000313" key="2">
    <source>
        <dbReference type="Proteomes" id="UP001652625"/>
    </source>
</evidence>
<sequence>MSYRKSYSTRRTKEFQSDPVDVAARYCIAQEDQDGFLLHEIDSIIGKGVFTKQKFKKNSFLLQYMGDLVSAEEGKKREIAYAHSMKGCFVFYFEHQFEKENFKRELSIDATLDHHLARYVNDSKKYPNSKMIKIIVGGKPFLCLFALCDIESGTELRYDYQDDKSVWWRKQVAYQKPFILSDILSKNFISTSIITSKEASEIFTSETLSENELSFIPISSEDVEKLNDEDIYFTIEKCEDVKLNKETQMVVPLAYYEIDSALSNCISSGKEILVQEETPAIVQLAYSEIESAISPCISAGMKIITNEDEKVQISPKSENLSKEIIINEDIKEKLLKAVTDNNANLIDHYYKLLKSSSKIDNVKKKSLKRRHVTCPLENCSR</sequence>
<gene>
    <name evidence="3" type="primary">LOC136079650</name>
</gene>
<dbReference type="InterPro" id="IPR051760">
    <property type="entry name" value="KMT5A"/>
</dbReference>
<dbReference type="SMART" id="SM00317">
    <property type="entry name" value="SET"/>
    <property type="match status" value="1"/>
</dbReference>
<evidence type="ECO:0000313" key="3">
    <source>
        <dbReference type="RefSeq" id="XP_065651863.1"/>
    </source>
</evidence>
<accession>A0ABM4BRU2</accession>
<dbReference type="Gene3D" id="2.170.270.10">
    <property type="entry name" value="SET domain"/>
    <property type="match status" value="1"/>
</dbReference>
<proteinExistence type="predicted"/>
<feature type="domain" description="SET" evidence="1">
    <location>
        <begin position="34"/>
        <end position="161"/>
    </location>
</feature>
<dbReference type="PROSITE" id="PS50280">
    <property type="entry name" value="SET"/>
    <property type="match status" value="1"/>
</dbReference>
<keyword evidence="2" id="KW-1185">Reference proteome</keyword>
<dbReference type="RefSeq" id="XP_065651863.1">
    <property type="nucleotide sequence ID" value="XM_065795791.1"/>
</dbReference>
<dbReference type="PANTHER" id="PTHR46167">
    <property type="entry name" value="N-LYSINE METHYLTRANSFERASE KMT5A"/>
    <property type="match status" value="1"/>
</dbReference>
<dbReference type="GeneID" id="136079650"/>
<dbReference type="InterPro" id="IPR001214">
    <property type="entry name" value="SET_dom"/>
</dbReference>
<dbReference type="Pfam" id="PF00856">
    <property type="entry name" value="SET"/>
    <property type="match status" value="1"/>
</dbReference>